<accession>A0A2S7KPE6</accession>
<comment type="caution">
    <text evidence="3">The sequence shown here is derived from an EMBL/GenBank/DDBJ whole genome shotgun (WGS) entry which is preliminary data.</text>
</comment>
<dbReference type="InterPro" id="IPR004839">
    <property type="entry name" value="Aminotransferase_I/II_large"/>
</dbReference>
<feature type="coiled-coil region" evidence="1">
    <location>
        <begin position="28"/>
        <end position="55"/>
    </location>
</feature>
<protein>
    <recommendedName>
        <fullName evidence="2">Aminotransferase class I/classII large domain-containing protein</fullName>
    </recommendedName>
</protein>
<evidence type="ECO:0000313" key="3">
    <source>
        <dbReference type="EMBL" id="PQB04492.1"/>
    </source>
</evidence>
<keyword evidence="1" id="KW-0175">Coiled coil</keyword>
<dbReference type="EMBL" id="MQUB01000001">
    <property type="protein sequence ID" value="PQB04492.1"/>
    <property type="molecule type" value="Genomic_DNA"/>
</dbReference>
<evidence type="ECO:0000259" key="2">
    <source>
        <dbReference type="Pfam" id="PF00155"/>
    </source>
</evidence>
<dbReference type="Pfam" id="PF00155">
    <property type="entry name" value="Aminotran_1_2"/>
    <property type="match status" value="1"/>
</dbReference>
<feature type="domain" description="Aminotransferase class I/classII large" evidence="2">
    <location>
        <begin position="27"/>
        <end position="117"/>
    </location>
</feature>
<evidence type="ECO:0000256" key="1">
    <source>
        <dbReference type="SAM" id="Coils"/>
    </source>
</evidence>
<evidence type="ECO:0000313" key="4">
    <source>
        <dbReference type="Proteomes" id="UP000239800"/>
    </source>
</evidence>
<name>A0A2S7KPE6_9FLAO</name>
<sequence>MRSKIFMYLFFFAVLFILFQYMNQKSIFESQQKDIDQLRQQNTALQQQMDSLTDQLAEANYFSLMSNDNAMSYLEGLGFEAADVQQLVAESLYEQNVTPGGHPLIPYEGLDGDLRINKIKFLNHRWIQADFTDGRYWGEMIIEYFYTADNQWDLTPVSWLMYTN</sequence>
<gene>
    <name evidence="3" type="ORF">BST85_05940</name>
</gene>
<dbReference type="GO" id="GO:0030170">
    <property type="term" value="F:pyridoxal phosphate binding"/>
    <property type="evidence" value="ECO:0007669"/>
    <property type="project" value="InterPro"/>
</dbReference>
<proteinExistence type="predicted"/>
<reference evidence="3 4" key="1">
    <citation type="submission" date="2016-11" db="EMBL/GenBank/DDBJ databases">
        <title>Trade-off between light-utilization and light-protection in marine flavobacteria.</title>
        <authorList>
            <person name="Kumagai Y."/>
        </authorList>
    </citation>
    <scope>NUCLEOTIDE SEQUENCE [LARGE SCALE GENOMIC DNA]</scope>
    <source>
        <strain evidence="3 4">NBRC 107741</strain>
    </source>
</reference>
<dbReference type="OrthoDB" id="1451701at2"/>
<keyword evidence="4" id="KW-1185">Reference proteome</keyword>
<dbReference type="Proteomes" id="UP000239800">
    <property type="component" value="Unassembled WGS sequence"/>
</dbReference>
<organism evidence="3 4">
    <name type="scientific">Aureitalea marina</name>
    <dbReference type="NCBI Taxonomy" id="930804"/>
    <lineage>
        <taxon>Bacteria</taxon>
        <taxon>Pseudomonadati</taxon>
        <taxon>Bacteroidota</taxon>
        <taxon>Flavobacteriia</taxon>
        <taxon>Flavobacteriales</taxon>
        <taxon>Flavobacteriaceae</taxon>
        <taxon>Aureitalea</taxon>
    </lineage>
</organism>
<dbReference type="RefSeq" id="WP_104812417.1">
    <property type="nucleotide sequence ID" value="NZ_MQUB01000001.1"/>
</dbReference>
<dbReference type="AlphaFoldDB" id="A0A2S7KPE6"/>